<comment type="catalytic activity">
    <reaction evidence="7 8">
        <text>2 reduced [adrenodoxin] + NADP(+) + H(+) = 2 oxidized [adrenodoxin] + NADPH</text>
        <dbReference type="Rhea" id="RHEA:42312"/>
        <dbReference type="Rhea" id="RHEA-COMP:9998"/>
        <dbReference type="Rhea" id="RHEA-COMP:9999"/>
        <dbReference type="ChEBI" id="CHEBI:15378"/>
        <dbReference type="ChEBI" id="CHEBI:33737"/>
        <dbReference type="ChEBI" id="CHEBI:33738"/>
        <dbReference type="ChEBI" id="CHEBI:57783"/>
        <dbReference type="ChEBI" id="CHEBI:58349"/>
        <dbReference type="EC" id="1.18.1.6"/>
    </reaction>
</comment>
<accession>A0ABQ8EX27</accession>
<dbReference type="InterPro" id="IPR023753">
    <property type="entry name" value="FAD/NAD-binding_dom"/>
</dbReference>
<comment type="caution">
    <text evidence="10">The sequence shown here is derived from an EMBL/GenBank/DDBJ whole genome shotgun (WGS) entry which is preliminary data.</text>
</comment>
<dbReference type="EMBL" id="JAFCIX010000545">
    <property type="protein sequence ID" value="KAH6588056.1"/>
    <property type="molecule type" value="Genomic_DNA"/>
</dbReference>
<feature type="domain" description="FAD/NAD(P)-binding" evidence="9">
    <location>
        <begin position="34"/>
        <end position="193"/>
    </location>
</feature>
<comment type="subcellular location">
    <subcellularLocation>
        <location evidence="8">Mitochondrion</location>
    </subcellularLocation>
</comment>
<dbReference type="InterPro" id="IPR021163">
    <property type="entry name" value="Ferredox_Rdtase_adrenod"/>
</dbReference>
<keyword evidence="3 8" id="KW-0285">Flavoprotein</keyword>
<dbReference type="Pfam" id="PF07992">
    <property type="entry name" value="Pyr_redox_2"/>
    <property type="match status" value="1"/>
</dbReference>
<evidence type="ECO:0000256" key="2">
    <source>
        <dbReference type="ARBA" id="ARBA00008312"/>
    </source>
</evidence>
<reference evidence="10 11" key="1">
    <citation type="submission" date="2021-02" db="EMBL/GenBank/DDBJ databases">
        <title>Variation within the Batrachochytrium salamandrivorans European outbreak.</title>
        <authorList>
            <person name="Kelly M."/>
            <person name="Pasmans F."/>
            <person name="Shea T.P."/>
            <person name="Munoz J.F."/>
            <person name="Carranza S."/>
            <person name="Cuomo C.A."/>
            <person name="Martel A."/>
        </authorList>
    </citation>
    <scope>NUCLEOTIDE SEQUENCE [LARGE SCALE GENOMIC DNA]</scope>
    <source>
        <strain evidence="10 11">AMFP18/2</strain>
    </source>
</reference>
<protein>
    <recommendedName>
        <fullName evidence="8">NADPH:adrenodoxin oxidoreductase, mitochondrial</fullName>
        <ecNumber evidence="8">1.18.1.6</ecNumber>
    </recommendedName>
</protein>
<dbReference type="Proteomes" id="UP001648503">
    <property type="component" value="Unassembled WGS sequence"/>
</dbReference>
<dbReference type="InterPro" id="IPR036188">
    <property type="entry name" value="FAD/NAD-bd_sf"/>
</dbReference>
<evidence type="ECO:0000256" key="4">
    <source>
        <dbReference type="ARBA" id="ARBA00022827"/>
    </source>
</evidence>
<evidence type="ECO:0000256" key="8">
    <source>
        <dbReference type="PIRNR" id="PIRNR000362"/>
    </source>
</evidence>
<evidence type="ECO:0000256" key="7">
    <source>
        <dbReference type="ARBA" id="ARBA00048933"/>
    </source>
</evidence>
<evidence type="ECO:0000313" key="10">
    <source>
        <dbReference type="EMBL" id="KAH6588056.1"/>
    </source>
</evidence>
<comment type="cofactor">
    <cofactor evidence="1 8">
        <name>FAD</name>
        <dbReference type="ChEBI" id="CHEBI:57692"/>
    </cofactor>
</comment>
<evidence type="ECO:0000259" key="9">
    <source>
        <dbReference type="Pfam" id="PF07992"/>
    </source>
</evidence>
<evidence type="ECO:0000313" key="11">
    <source>
        <dbReference type="Proteomes" id="UP001648503"/>
    </source>
</evidence>
<dbReference type="SUPFAM" id="SSF51971">
    <property type="entry name" value="Nucleotide-binding domain"/>
    <property type="match status" value="2"/>
</dbReference>
<name>A0ABQ8EX27_9FUNG</name>
<evidence type="ECO:0000256" key="5">
    <source>
        <dbReference type="ARBA" id="ARBA00022857"/>
    </source>
</evidence>
<dbReference type="EC" id="1.18.1.6" evidence="8"/>
<evidence type="ECO:0000256" key="3">
    <source>
        <dbReference type="ARBA" id="ARBA00022630"/>
    </source>
</evidence>
<sequence>MLIYNTIKSSLHRKVRTDWALHPTRHIVHARHLQVAVIGAGPAGFYTASKLLKSDHVRVDMFEQLPVPFGLVRYGVAPDHPEVKNVITKFNTVAEMPGFHFFGNVSVGKDISLHTLRTAYDAVVLAYGSSAEHKLGIEDEAGSSSNVFSSREFVGWYNGHPHHVDLPVDLSSTDTAIVVGQGNVALDVARILLSPIDTLAKTDISRHALEKLSTSRIRHVHLVGRRGPFHVAFTSKELRELAALSNVFIQLDHAWLEAHLSPYSDILKSDRVRRRLMDLLLKSSMQGLALSSQSERKRCVFEFLLSPRRLMLNESGSTVAGVEFETNHLVGEGLAQRAVGSGGYQQIPAGLVVSSIGYKNEGLNGAPFDASRGIVPNSRGRVEGESALYTAGWVKTGPRGVIASTMFESYETADSILEDAAMGLLRPKPSDAQHAIQLELAAKAIRTTSFTDWKHLDEIETKRGNTLQKEREKIVCIAEMMALIESPAAT</sequence>
<keyword evidence="11" id="KW-1185">Reference proteome</keyword>
<dbReference type="Gene3D" id="3.40.50.720">
    <property type="entry name" value="NAD(P)-binding Rossmann-like Domain"/>
    <property type="match status" value="1"/>
</dbReference>
<evidence type="ECO:0000256" key="1">
    <source>
        <dbReference type="ARBA" id="ARBA00001974"/>
    </source>
</evidence>
<organism evidence="10 11">
    <name type="scientific">Batrachochytrium salamandrivorans</name>
    <dbReference type="NCBI Taxonomy" id="1357716"/>
    <lineage>
        <taxon>Eukaryota</taxon>
        <taxon>Fungi</taxon>
        <taxon>Fungi incertae sedis</taxon>
        <taxon>Chytridiomycota</taxon>
        <taxon>Chytridiomycota incertae sedis</taxon>
        <taxon>Chytridiomycetes</taxon>
        <taxon>Rhizophydiales</taxon>
        <taxon>Rhizophydiales incertae sedis</taxon>
        <taxon>Batrachochytrium</taxon>
    </lineage>
</organism>
<comment type="similarity">
    <text evidence="2 8">Belongs to the ferredoxin--NADP reductase type 1 family.</text>
</comment>
<keyword evidence="8" id="KW-0496">Mitochondrion</keyword>
<dbReference type="Gene3D" id="3.50.50.60">
    <property type="entry name" value="FAD/NAD(P)-binding domain"/>
    <property type="match status" value="1"/>
</dbReference>
<dbReference type="InterPro" id="IPR055275">
    <property type="entry name" value="Ferredox_Rdtase"/>
</dbReference>
<evidence type="ECO:0000256" key="6">
    <source>
        <dbReference type="ARBA" id="ARBA00023002"/>
    </source>
</evidence>
<gene>
    <name evidence="10" type="ORF">BASA50_010919</name>
</gene>
<dbReference type="PIRSF" id="PIRSF000362">
    <property type="entry name" value="FNR"/>
    <property type="match status" value="1"/>
</dbReference>
<keyword evidence="4 8" id="KW-0274">FAD</keyword>
<keyword evidence="5 8" id="KW-0521">NADP</keyword>
<dbReference type="PANTHER" id="PTHR48467">
    <property type="entry name" value="GLUTAMATE SYNTHASE 1 [NADH], CHLOROPLASTIC-LIKE"/>
    <property type="match status" value="1"/>
</dbReference>
<dbReference type="PRINTS" id="PR00419">
    <property type="entry name" value="ADXRDTASE"/>
</dbReference>
<dbReference type="PANTHER" id="PTHR48467:SF1">
    <property type="entry name" value="GLUTAMATE SYNTHASE 1 [NADH], CHLOROPLASTIC-LIKE"/>
    <property type="match status" value="1"/>
</dbReference>
<proteinExistence type="inferred from homology"/>
<keyword evidence="6 8" id="KW-0560">Oxidoreductase</keyword>